<organism evidence="1">
    <name type="scientific">Ixodes ricinus</name>
    <name type="common">Common tick</name>
    <name type="synonym">Acarus ricinus</name>
    <dbReference type="NCBI Taxonomy" id="34613"/>
    <lineage>
        <taxon>Eukaryota</taxon>
        <taxon>Metazoa</taxon>
        <taxon>Ecdysozoa</taxon>
        <taxon>Arthropoda</taxon>
        <taxon>Chelicerata</taxon>
        <taxon>Arachnida</taxon>
        <taxon>Acari</taxon>
        <taxon>Parasitiformes</taxon>
        <taxon>Ixodida</taxon>
        <taxon>Ixodoidea</taxon>
        <taxon>Ixodidae</taxon>
        <taxon>Ixodinae</taxon>
        <taxon>Ixodes</taxon>
    </lineage>
</organism>
<proteinExistence type="evidence at transcript level"/>
<dbReference type="EMBL" id="GEFM01004825">
    <property type="protein sequence ID" value="JAP70971.1"/>
    <property type="molecule type" value="mRNA"/>
</dbReference>
<sequence length="736" mass="81206">QYRQVWTEARACLKLSQPVILASPVTAVTHRSLLEVLRPRVTMVCGVTEIEDFYVPALLPGSAEKVVFMADSLNPRQASSCWKDLLDSKHFKVYDLVFQYFQSQEVCDLLSPFLKSSLVSRKPPQRVNGIEETVQFFNIPDIVEAAFMIFRVCVHLQAHNYESSDVAVLVLSPRQGAVKALKVVLLQQGCRYSVCTAKAFYPRRCKIALVYLGPGSLGTQFAAALSRVSFAVYGFGDFSNIDESCQNVLNTAKARTGHLFCGRLSLTCVCHPGRVISVASRQDFEAKLHGDGFCIDPSSGILRCGHACEFVDQEVRQVVALCKQPCGKTICKRNHGCPNKCSEPCSRLCTQLATEKFPMCGHDATLPCHQLDTVLNAQNRLLDSNSSSSTRKQPYVAYKCTVEMTKKRPCGHLVRTRCCDSFSHCCRELRQKTLPTCGHAATLACYMWDDPAKLTVHKCGETVTVRGSCGHDASVPCHNVNYRMEGHRRLPAGHKCTREVLKNAPCGHLVKAKCFESPSDPCQECGRACWALCKQRGLLTAGSSGMDARCSQNVVPSPSRETAPKMLPCGHPVSAEGTTLGRLAELECQVMVLVTRQCGHVLRLACSVSRRTVKFSPCPEMVERPQPCGHKAYRRCADSPGLDSTLTRCHDIVNKTLVCGHIASRPCWRMSRETPACLAFVPKHFPCGHSLIKHCSDNSPCSLPCIVSLSCGHTCGQICRHARHVCRRCKDKCCLS</sequence>
<accession>A0A131XZC6</accession>
<dbReference type="InterPro" id="IPR027417">
    <property type="entry name" value="P-loop_NTPase"/>
</dbReference>
<reference evidence="1" key="1">
    <citation type="submission" date="2016-02" db="EMBL/GenBank/DDBJ databases">
        <title>RNAseq analyses of the midgut from blood- or serum-fed Ixodes ricinus ticks.</title>
        <authorList>
            <person name="Perner J."/>
            <person name="Provaznik J."/>
            <person name="Schrenkova J."/>
            <person name="Urbanova V."/>
            <person name="Ribeiro J.M."/>
            <person name="Kopacek P."/>
        </authorList>
    </citation>
    <scope>NUCLEOTIDE SEQUENCE</scope>
    <source>
        <tissue evidence="1">Gut</tissue>
    </source>
</reference>
<feature type="non-terminal residue" evidence="1">
    <location>
        <position position="1"/>
    </location>
</feature>
<name>A0A131XZC6_IXORI</name>
<dbReference type="AlphaFoldDB" id="A0A131XZC6"/>
<dbReference type="SUPFAM" id="SSF52540">
    <property type="entry name" value="P-loop containing nucleoside triphosphate hydrolases"/>
    <property type="match status" value="1"/>
</dbReference>
<protein>
    <submittedName>
        <fullName evidence="1">Uncharacterized protein</fullName>
    </submittedName>
</protein>
<evidence type="ECO:0000313" key="1">
    <source>
        <dbReference type="EMBL" id="JAP70971.1"/>
    </source>
</evidence>